<gene>
    <name evidence="7" type="ORF">FIBSPDRAFT_725138</name>
    <name evidence="6" type="ORF">FIBSPDRAFT_761846</name>
</gene>
<reference evidence="6 8" key="1">
    <citation type="journal article" date="2016" name="Mol. Biol. Evol.">
        <title>Comparative Genomics of Early-Diverging Mushroom-Forming Fungi Provides Insights into the Origins of Lignocellulose Decay Capabilities.</title>
        <authorList>
            <person name="Nagy L.G."/>
            <person name="Riley R."/>
            <person name="Tritt A."/>
            <person name="Adam C."/>
            <person name="Daum C."/>
            <person name="Floudas D."/>
            <person name="Sun H."/>
            <person name="Yadav J.S."/>
            <person name="Pangilinan J."/>
            <person name="Larsson K.H."/>
            <person name="Matsuura K."/>
            <person name="Barry K."/>
            <person name="Labutti K."/>
            <person name="Kuo R."/>
            <person name="Ohm R.A."/>
            <person name="Bhattacharya S.S."/>
            <person name="Shirouzu T."/>
            <person name="Yoshinaga Y."/>
            <person name="Martin F.M."/>
            <person name="Grigoriev I.V."/>
            <person name="Hibbett D.S."/>
        </authorList>
    </citation>
    <scope>NUCLEOTIDE SEQUENCE [LARGE SCALE GENOMIC DNA]</scope>
    <source>
        <strain evidence="6 8">CBS 109695</strain>
    </source>
</reference>
<dbReference type="EMBL" id="KV417729">
    <property type="protein sequence ID" value="KZP08161.1"/>
    <property type="molecule type" value="Genomic_DNA"/>
</dbReference>
<dbReference type="InterPro" id="IPR012337">
    <property type="entry name" value="RNaseH-like_sf"/>
</dbReference>
<dbReference type="GO" id="GO:0008270">
    <property type="term" value="F:zinc ion binding"/>
    <property type="evidence" value="ECO:0007669"/>
    <property type="project" value="UniProtKB-KW"/>
</dbReference>
<proteinExistence type="predicted"/>
<keyword evidence="5" id="KW-0539">Nucleus</keyword>
<dbReference type="PANTHER" id="PTHR46481:SF10">
    <property type="entry name" value="ZINC FINGER BED DOMAIN-CONTAINING PROTEIN 39"/>
    <property type="match status" value="1"/>
</dbReference>
<accession>A0A165X3K5</accession>
<dbReference type="AlphaFoldDB" id="A0A165X3K5"/>
<evidence type="ECO:0000256" key="2">
    <source>
        <dbReference type="ARBA" id="ARBA00022723"/>
    </source>
</evidence>
<dbReference type="EMBL" id="KV417491">
    <property type="protein sequence ID" value="KZP31108.1"/>
    <property type="molecule type" value="Genomic_DNA"/>
</dbReference>
<evidence type="ECO:0000256" key="3">
    <source>
        <dbReference type="ARBA" id="ARBA00022771"/>
    </source>
</evidence>
<organism evidence="6 8">
    <name type="scientific">Athelia psychrophila</name>
    <dbReference type="NCBI Taxonomy" id="1759441"/>
    <lineage>
        <taxon>Eukaryota</taxon>
        <taxon>Fungi</taxon>
        <taxon>Dikarya</taxon>
        <taxon>Basidiomycota</taxon>
        <taxon>Agaricomycotina</taxon>
        <taxon>Agaricomycetes</taxon>
        <taxon>Agaricomycetidae</taxon>
        <taxon>Atheliales</taxon>
        <taxon>Atheliaceae</taxon>
        <taxon>Athelia</taxon>
    </lineage>
</organism>
<evidence type="ECO:0000256" key="5">
    <source>
        <dbReference type="ARBA" id="ARBA00023242"/>
    </source>
</evidence>
<evidence type="ECO:0008006" key="9">
    <source>
        <dbReference type="Google" id="ProtNLM"/>
    </source>
</evidence>
<keyword evidence="2" id="KW-0479">Metal-binding</keyword>
<comment type="subcellular location">
    <subcellularLocation>
        <location evidence="1">Nucleus</location>
    </subcellularLocation>
</comment>
<evidence type="ECO:0000256" key="1">
    <source>
        <dbReference type="ARBA" id="ARBA00004123"/>
    </source>
</evidence>
<evidence type="ECO:0000256" key="4">
    <source>
        <dbReference type="ARBA" id="ARBA00022833"/>
    </source>
</evidence>
<dbReference type="GO" id="GO:0005634">
    <property type="term" value="C:nucleus"/>
    <property type="evidence" value="ECO:0007669"/>
    <property type="project" value="UniProtKB-SubCell"/>
</dbReference>
<dbReference type="SUPFAM" id="SSF53098">
    <property type="entry name" value="Ribonuclease H-like"/>
    <property type="match status" value="1"/>
</dbReference>
<evidence type="ECO:0000313" key="6">
    <source>
        <dbReference type="EMBL" id="KZP08161.1"/>
    </source>
</evidence>
<keyword evidence="4" id="KW-0862">Zinc</keyword>
<evidence type="ECO:0000313" key="8">
    <source>
        <dbReference type="Proteomes" id="UP000076532"/>
    </source>
</evidence>
<dbReference type="Proteomes" id="UP000076532">
    <property type="component" value="Unassembled WGS sequence"/>
</dbReference>
<name>A0A165X3K5_9AGAM</name>
<keyword evidence="8" id="KW-1185">Reference proteome</keyword>
<dbReference type="InterPro" id="IPR052035">
    <property type="entry name" value="ZnF_BED_domain_contain"/>
</dbReference>
<dbReference type="PANTHER" id="PTHR46481">
    <property type="entry name" value="ZINC FINGER BED DOMAIN-CONTAINING PROTEIN 4"/>
    <property type="match status" value="1"/>
</dbReference>
<evidence type="ECO:0000313" key="7">
    <source>
        <dbReference type="EMBL" id="KZP31108.1"/>
    </source>
</evidence>
<dbReference type="STRING" id="436010.A0A165X3K5"/>
<protein>
    <recommendedName>
        <fullName evidence="9">hAT-like transposase RNase-H fold domain-containing protein</fullName>
    </recommendedName>
</protein>
<dbReference type="OrthoDB" id="3264316at2759"/>
<keyword evidence="3" id="KW-0863">Zinc-finger</keyword>
<sequence length="472" mass="53703">MDVLARVLGTLLSERYGLTFHSDNARIRCLAHIVNIIVQTILKQFDEADDPDLTDYYETMKNLPVHYSPEDDEDLQEMEREAFEDIGNAMCDEEEESSESELTEDTALLSPVKKLRAIVNKIVSSPQRRKYFKKCAAQRYADLVSEKGTKIAMLMVIRDAVDDWVFQHETLRPLMLSNSEWTLLEQLGSVLEIFTRVTLEMSRAGTPTLPWAIPCYHLMETALTKTSEDSTLPAKLRLAIDAGITRLRHYYKIALSNHYNVIATVCHPTLRLGFFKKLGDDEHTRAEIIFKTVYQEYEAAAASRPRKPPPPPIPSHSLSSFLSELALVNSNADSDDPPEQEIASEWDRYLLLRHGGAGRAEDPLGWWKVCTYFIFFSLSECTNDTHCSHTNTSSPSLQRWLVITLQFQGQVCVSSDFFRSPVTFAPISVALCALRRLQRPCVPVNGFAVASWSLIRIHIISYTCTLYNYRLH</sequence>